<dbReference type="SUPFAM" id="SSF51735">
    <property type="entry name" value="NAD(P)-binding Rossmann-fold domains"/>
    <property type="match status" value="1"/>
</dbReference>
<dbReference type="AlphaFoldDB" id="A0A2H9TKU4"/>
<dbReference type="Proteomes" id="UP000240830">
    <property type="component" value="Unassembled WGS sequence"/>
</dbReference>
<comment type="caution">
    <text evidence="1">The sequence shown here is derived from an EMBL/GenBank/DDBJ whole genome shotgun (WGS) entry which is preliminary data.</text>
</comment>
<evidence type="ECO:0000313" key="1">
    <source>
        <dbReference type="EMBL" id="PJF18381.1"/>
    </source>
</evidence>
<protein>
    <submittedName>
        <fullName evidence="1">NAD(P)-binding protein</fullName>
    </submittedName>
</protein>
<dbReference type="STRING" id="1246581.A0A2H9TKU4"/>
<dbReference type="GO" id="GO:0044877">
    <property type="term" value="F:protein-containing complex binding"/>
    <property type="evidence" value="ECO:0007669"/>
    <property type="project" value="TreeGrafter"/>
</dbReference>
<dbReference type="PANTHER" id="PTHR12126">
    <property type="entry name" value="NADH-UBIQUINONE OXIDOREDUCTASE 39 KDA SUBUNIT-RELATED"/>
    <property type="match status" value="1"/>
</dbReference>
<dbReference type="Gene3D" id="3.40.50.720">
    <property type="entry name" value="NAD(P)-binding Rossmann-like Domain"/>
    <property type="match status" value="1"/>
</dbReference>
<reference evidence="1 2" key="1">
    <citation type="submission" date="2016-10" db="EMBL/GenBank/DDBJ databases">
        <title>The genome of Paramicrosporidium saccamoebae is the missing link in understanding Cryptomycota and Microsporidia evolution.</title>
        <authorList>
            <person name="Quandt C.A."/>
            <person name="Beaudet D."/>
            <person name="Corsaro D."/>
            <person name="Michel R."/>
            <person name="Corradi N."/>
            <person name="James T."/>
        </authorList>
    </citation>
    <scope>NUCLEOTIDE SEQUENCE [LARGE SCALE GENOMIC DNA]</scope>
    <source>
        <strain evidence="1 2">KSL3</strain>
    </source>
</reference>
<dbReference type="InterPro" id="IPR051207">
    <property type="entry name" value="ComplexI_NDUFA9_subunit"/>
</dbReference>
<feature type="non-terminal residue" evidence="1">
    <location>
        <position position="231"/>
    </location>
</feature>
<keyword evidence="2" id="KW-1185">Reference proteome</keyword>
<gene>
    <name evidence="1" type="ORF">PSACC_01789</name>
</gene>
<sequence>MGGRSSVSGLSVTVFGASGYIGRYVVNRLGAQRGGSLPFKRLCLHPTLRQVFGRGHQFDCPRPSHSVHLPTIVEVAEGETVVREEFPDAVIVRPGTIFEFTRFWTGYPMLEGGKQVRYPIHISDIASAIVLLTQTGKPVDGKQYDLYGPKGYTYRRIVELFAYSTMSPAKLVNLPPALFWLYGKMFPEIRRALFPYDTILQMLENERVGGALGMKDLGFETLERLEDHMLQ</sequence>
<proteinExistence type="predicted"/>
<dbReference type="GO" id="GO:0005739">
    <property type="term" value="C:mitochondrion"/>
    <property type="evidence" value="ECO:0007669"/>
    <property type="project" value="TreeGrafter"/>
</dbReference>
<accession>A0A2H9TKU4</accession>
<dbReference type="PANTHER" id="PTHR12126:SF11">
    <property type="entry name" value="NADH DEHYDROGENASE [UBIQUINONE] 1 ALPHA SUBCOMPLEX SUBUNIT 9, MITOCHONDRIAL"/>
    <property type="match status" value="1"/>
</dbReference>
<dbReference type="EMBL" id="MTSL01000126">
    <property type="protein sequence ID" value="PJF18381.1"/>
    <property type="molecule type" value="Genomic_DNA"/>
</dbReference>
<organism evidence="1 2">
    <name type="scientific">Paramicrosporidium saccamoebae</name>
    <dbReference type="NCBI Taxonomy" id="1246581"/>
    <lineage>
        <taxon>Eukaryota</taxon>
        <taxon>Fungi</taxon>
        <taxon>Fungi incertae sedis</taxon>
        <taxon>Cryptomycota</taxon>
        <taxon>Cryptomycota incertae sedis</taxon>
        <taxon>Paramicrosporidium</taxon>
    </lineage>
</organism>
<evidence type="ECO:0000313" key="2">
    <source>
        <dbReference type="Proteomes" id="UP000240830"/>
    </source>
</evidence>
<dbReference type="InterPro" id="IPR036291">
    <property type="entry name" value="NAD(P)-bd_dom_sf"/>
</dbReference>
<name>A0A2H9TKU4_9FUNG</name>
<dbReference type="OrthoDB" id="275457at2759"/>